<comment type="subcellular location">
    <subcellularLocation>
        <location evidence="1 7">Cell membrane</location>
        <topology evidence="1 7">Multi-pass membrane protein</topology>
    </subcellularLocation>
</comment>
<dbReference type="CDD" id="cd06261">
    <property type="entry name" value="TM_PBP2"/>
    <property type="match status" value="1"/>
</dbReference>
<dbReference type="Gene3D" id="1.10.3720.10">
    <property type="entry name" value="MetI-like"/>
    <property type="match status" value="1"/>
</dbReference>
<accession>A0A0N9HYB9</accession>
<feature type="transmembrane region" description="Helical" evidence="7">
    <location>
        <begin position="163"/>
        <end position="181"/>
    </location>
</feature>
<evidence type="ECO:0000256" key="5">
    <source>
        <dbReference type="ARBA" id="ARBA00022989"/>
    </source>
</evidence>
<dbReference type="PROSITE" id="PS50928">
    <property type="entry name" value="ABC_TM1"/>
    <property type="match status" value="1"/>
</dbReference>
<reference evidence="10 11" key="1">
    <citation type="submission" date="2015-07" db="EMBL/GenBank/DDBJ databases">
        <title>Genome sequencing of Kibdelosporangium phytohabitans.</title>
        <authorList>
            <person name="Qin S."/>
            <person name="Xing K."/>
        </authorList>
    </citation>
    <scope>NUCLEOTIDE SEQUENCE [LARGE SCALE GENOMIC DNA]</scope>
    <source>
        <strain evidence="10 11">KLBMP1111</strain>
    </source>
</reference>
<evidence type="ECO:0000256" key="1">
    <source>
        <dbReference type="ARBA" id="ARBA00004651"/>
    </source>
</evidence>
<sequence length="313" mass="34020">MKPAEANRVSADEQAAAQRFLEAERAERGGVATAAQPNHKDWAPLPRRSRPKTQSALLSIRKPISRSAKLTLTVMGFAVPLLVWVLLSATEVVDPTFLPSPVATVAAGWEMAQSGQLFTDLWATVERILYGFGLAILVSVPIGMAIGTFSAGRAFFEPIMSMLRYLPASAFIPLLMIWLGVGEELKIGVLFIGTVFYNTFMTADVVRSVPPQLINVSYTLGARRNEVLRKVIVPHSLPGIIDAIRVNVAAAFNLVVVAEVVASTTGLGRKIMQAQRFLSTDEIFAVLIVIGVCGVLTDLLLRLLRDRVGRWVA</sequence>
<evidence type="ECO:0000256" key="2">
    <source>
        <dbReference type="ARBA" id="ARBA00022448"/>
    </source>
</evidence>
<comment type="similarity">
    <text evidence="7">Belongs to the binding-protein-dependent transport system permease family.</text>
</comment>
<evidence type="ECO:0000256" key="7">
    <source>
        <dbReference type="RuleBase" id="RU363032"/>
    </source>
</evidence>
<dbReference type="OrthoDB" id="9796361at2"/>
<dbReference type="AlphaFoldDB" id="A0A0N9HYB9"/>
<dbReference type="SUPFAM" id="SSF161098">
    <property type="entry name" value="MetI-like"/>
    <property type="match status" value="1"/>
</dbReference>
<dbReference type="PANTHER" id="PTHR30151:SF0">
    <property type="entry name" value="ABC TRANSPORTER PERMEASE PROTEIN MJ0413-RELATED"/>
    <property type="match status" value="1"/>
</dbReference>
<feature type="transmembrane region" description="Helical" evidence="7">
    <location>
        <begin position="244"/>
        <end position="263"/>
    </location>
</feature>
<dbReference type="PANTHER" id="PTHR30151">
    <property type="entry name" value="ALKANE SULFONATE ABC TRANSPORTER-RELATED, MEMBRANE SUBUNIT"/>
    <property type="match status" value="1"/>
</dbReference>
<keyword evidence="5 7" id="KW-1133">Transmembrane helix</keyword>
<evidence type="ECO:0000256" key="6">
    <source>
        <dbReference type="ARBA" id="ARBA00023136"/>
    </source>
</evidence>
<dbReference type="RefSeq" id="WP_054289233.1">
    <property type="nucleotide sequence ID" value="NZ_CP012752.1"/>
</dbReference>
<evidence type="ECO:0000313" key="11">
    <source>
        <dbReference type="Proteomes" id="UP000063699"/>
    </source>
</evidence>
<organism evidence="10 11">
    <name type="scientific">Kibdelosporangium phytohabitans</name>
    <dbReference type="NCBI Taxonomy" id="860235"/>
    <lineage>
        <taxon>Bacteria</taxon>
        <taxon>Bacillati</taxon>
        <taxon>Actinomycetota</taxon>
        <taxon>Actinomycetes</taxon>
        <taxon>Pseudonocardiales</taxon>
        <taxon>Pseudonocardiaceae</taxon>
        <taxon>Kibdelosporangium</taxon>
    </lineage>
</organism>
<feature type="transmembrane region" description="Helical" evidence="7">
    <location>
        <begin position="283"/>
        <end position="301"/>
    </location>
</feature>
<name>A0A0N9HYB9_9PSEU</name>
<dbReference type="GO" id="GO:0055085">
    <property type="term" value="P:transmembrane transport"/>
    <property type="evidence" value="ECO:0007669"/>
    <property type="project" value="InterPro"/>
</dbReference>
<dbReference type="GO" id="GO:0005886">
    <property type="term" value="C:plasma membrane"/>
    <property type="evidence" value="ECO:0007669"/>
    <property type="project" value="UniProtKB-SubCell"/>
</dbReference>
<evidence type="ECO:0000313" key="10">
    <source>
        <dbReference type="EMBL" id="ALG07265.1"/>
    </source>
</evidence>
<feature type="region of interest" description="Disordered" evidence="8">
    <location>
        <begin position="27"/>
        <end position="50"/>
    </location>
</feature>
<dbReference type="Proteomes" id="UP000063699">
    <property type="component" value="Chromosome"/>
</dbReference>
<keyword evidence="6 7" id="KW-0472">Membrane</keyword>
<feature type="transmembrane region" description="Helical" evidence="7">
    <location>
        <begin position="70"/>
        <end position="89"/>
    </location>
</feature>
<dbReference type="STRING" id="860235.AOZ06_10330"/>
<keyword evidence="11" id="KW-1185">Reference proteome</keyword>
<keyword evidence="3" id="KW-1003">Cell membrane</keyword>
<evidence type="ECO:0000256" key="3">
    <source>
        <dbReference type="ARBA" id="ARBA00022475"/>
    </source>
</evidence>
<dbReference type="Pfam" id="PF00528">
    <property type="entry name" value="BPD_transp_1"/>
    <property type="match status" value="1"/>
</dbReference>
<dbReference type="InterPro" id="IPR000515">
    <property type="entry name" value="MetI-like"/>
</dbReference>
<evidence type="ECO:0000256" key="8">
    <source>
        <dbReference type="SAM" id="MobiDB-lite"/>
    </source>
</evidence>
<dbReference type="InterPro" id="IPR035906">
    <property type="entry name" value="MetI-like_sf"/>
</dbReference>
<feature type="transmembrane region" description="Helical" evidence="7">
    <location>
        <begin position="128"/>
        <end position="151"/>
    </location>
</feature>
<keyword evidence="4 7" id="KW-0812">Transmembrane</keyword>
<dbReference type="KEGG" id="kphy:AOZ06_10330"/>
<evidence type="ECO:0000256" key="4">
    <source>
        <dbReference type="ARBA" id="ARBA00022692"/>
    </source>
</evidence>
<protein>
    <submittedName>
        <fullName evidence="10">ABC transporter permease</fullName>
    </submittedName>
</protein>
<feature type="transmembrane region" description="Helical" evidence="7">
    <location>
        <begin position="187"/>
        <end position="206"/>
    </location>
</feature>
<proteinExistence type="inferred from homology"/>
<evidence type="ECO:0000259" key="9">
    <source>
        <dbReference type="PROSITE" id="PS50928"/>
    </source>
</evidence>
<feature type="domain" description="ABC transmembrane type-1" evidence="9">
    <location>
        <begin position="121"/>
        <end position="305"/>
    </location>
</feature>
<keyword evidence="2 7" id="KW-0813">Transport</keyword>
<gene>
    <name evidence="10" type="ORF">AOZ06_10330</name>
</gene>
<dbReference type="EMBL" id="CP012752">
    <property type="protein sequence ID" value="ALG07265.1"/>
    <property type="molecule type" value="Genomic_DNA"/>
</dbReference>